<dbReference type="GO" id="GO:0016477">
    <property type="term" value="P:cell migration"/>
    <property type="evidence" value="ECO:0007669"/>
    <property type="project" value="TreeGrafter"/>
</dbReference>
<dbReference type="SUPFAM" id="SSF55550">
    <property type="entry name" value="SH2 domain"/>
    <property type="match status" value="2"/>
</dbReference>
<feature type="domain" description="SH2" evidence="7">
    <location>
        <begin position="32"/>
        <end position="124"/>
    </location>
</feature>
<dbReference type="AlphaFoldDB" id="A0A498SQE1"/>
<proteinExistence type="predicted"/>
<dbReference type="GO" id="GO:0035591">
    <property type="term" value="F:signaling adaptor activity"/>
    <property type="evidence" value="ECO:0007669"/>
    <property type="project" value="TreeGrafter"/>
</dbReference>
<dbReference type="InterPro" id="IPR001452">
    <property type="entry name" value="SH3_domain"/>
</dbReference>
<dbReference type="SMART" id="SM00233">
    <property type="entry name" value="PH"/>
    <property type="match status" value="1"/>
</dbReference>
<dbReference type="PROSITE" id="PS50001">
    <property type="entry name" value="SH2"/>
    <property type="match status" value="2"/>
</dbReference>
<keyword evidence="10" id="KW-1185">Reference proteome</keyword>
<dbReference type="Proteomes" id="UP000276991">
    <property type="component" value="Unassembled WGS sequence"/>
</dbReference>
<feature type="domain" description="SH2" evidence="7">
    <location>
        <begin position="200"/>
        <end position="288"/>
    </location>
</feature>
<dbReference type="STRING" id="6277.A0A498SQE1"/>
<dbReference type="InterPro" id="IPR051184">
    <property type="entry name" value="Tyrosine-phos_adapter"/>
</dbReference>
<evidence type="ECO:0000313" key="9">
    <source>
        <dbReference type="EMBL" id="VBB31380.1"/>
    </source>
</evidence>
<evidence type="ECO:0000256" key="6">
    <source>
        <dbReference type="SAM" id="MobiDB-lite"/>
    </source>
</evidence>
<dbReference type="Gene3D" id="2.30.29.30">
    <property type="entry name" value="Pleckstrin-homology domain (PH domain)/Phosphotyrosine-binding domain (PTB)"/>
    <property type="match status" value="1"/>
</dbReference>
<evidence type="ECO:0000259" key="7">
    <source>
        <dbReference type="PROSITE" id="PS50001"/>
    </source>
</evidence>
<keyword evidence="2" id="KW-0343">GTPase activation</keyword>
<dbReference type="PROSITE" id="PS50002">
    <property type="entry name" value="SH3"/>
    <property type="match status" value="1"/>
</dbReference>
<keyword evidence="3 4" id="KW-0727">SH2 domain</keyword>
<dbReference type="SUPFAM" id="SSF50044">
    <property type="entry name" value="SH3-domain"/>
    <property type="match status" value="1"/>
</dbReference>
<protein>
    <recommendedName>
        <fullName evidence="11">SH2 domain-containing protein</fullName>
    </recommendedName>
</protein>
<dbReference type="SMART" id="SM00326">
    <property type="entry name" value="SH3"/>
    <property type="match status" value="1"/>
</dbReference>
<dbReference type="Gene3D" id="3.30.505.10">
    <property type="entry name" value="SH2 domain"/>
    <property type="match status" value="2"/>
</dbReference>
<dbReference type="Pfam" id="PF00017">
    <property type="entry name" value="SH2"/>
    <property type="match status" value="1"/>
</dbReference>
<evidence type="ECO:0000256" key="4">
    <source>
        <dbReference type="PROSITE-ProRule" id="PRU00191"/>
    </source>
</evidence>
<evidence type="ECO:0000256" key="3">
    <source>
        <dbReference type="ARBA" id="ARBA00022999"/>
    </source>
</evidence>
<dbReference type="SMART" id="SM00252">
    <property type="entry name" value="SH2"/>
    <property type="match status" value="2"/>
</dbReference>
<organism evidence="9 10">
    <name type="scientific">Acanthocheilonema viteae</name>
    <name type="common">Filarial nematode worm</name>
    <name type="synonym">Dipetalonema viteae</name>
    <dbReference type="NCBI Taxonomy" id="6277"/>
    <lineage>
        <taxon>Eukaryota</taxon>
        <taxon>Metazoa</taxon>
        <taxon>Ecdysozoa</taxon>
        <taxon>Nematoda</taxon>
        <taxon>Chromadorea</taxon>
        <taxon>Rhabditida</taxon>
        <taxon>Spirurina</taxon>
        <taxon>Spiruromorpha</taxon>
        <taxon>Filarioidea</taxon>
        <taxon>Onchocercidae</taxon>
        <taxon>Acanthocheilonema</taxon>
    </lineage>
</organism>
<dbReference type="Gene3D" id="1.10.506.10">
    <property type="entry name" value="GTPase Activation - p120gap, domain 1"/>
    <property type="match status" value="1"/>
</dbReference>
<evidence type="ECO:0000259" key="8">
    <source>
        <dbReference type="PROSITE" id="PS50002"/>
    </source>
</evidence>
<dbReference type="PANTHER" id="PTHR19969">
    <property type="entry name" value="SH2-SH3 ADAPTOR PROTEIN-RELATED"/>
    <property type="match status" value="1"/>
</dbReference>
<evidence type="ECO:0000256" key="1">
    <source>
        <dbReference type="ARBA" id="ARBA00022443"/>
    </source>
</evidence>
<dbReference type="InterPro" id="IPR036860">
    <property type="entry name" value="SH2_dom_sf"/>
</dbReference>
<keyword evidence="1 5" id="KW-0728">SH3 domain</keyword>
<dbReference type="InterPro" id="IPR036028">
    <property type="entry name" value="SH3-like_dom_sf"/>
</dbReference>
<name>A0A498SQE1_ACAVI</name>
<dbReference type="InterPro" id="IPR011993">
    <property type="entry name" value="PH-like_dom_sf"/>
</dbReference>
<dbReference type="GO" id="GO:0005096">
    <property type="term" value="F:GTPase activator activity"/>
    <property type="evidence" value="ECO:0007669"/>
    <property type="project" value="UniProtKB-KW"/>
</dbReference>
<dbReference type="OrthoDB" id="1562946at2759"/>
<evidence type="ECO:0000313" key="10">
    <source>
        <dbReference type="Proteomes" id="UP000276991"/>
    </source>
</evidence>
<dbReference type="GO" id="GO:0030971">
    <property type="term" value="F:receptor tyrosine kinase binding"/>
    <property type="evidence" value="ECO:0007669"/>
    <property type="project" value="TreeGrafter"/>
</dbReference>
<dbReference type="InterPro" id="IPR008936">
    <property type="entry name" value="Rho_GTPase_activation_prot"/>
</dbReference>
<evidence type="ECO:0000256" key="5">
    <source>
        <dbReference type="PROSITE-ProRule" id="PRU00192"/>
    </source>
</evidence>
<dbReference type="Pfam" id="PF00018">
    <property type="entry name" value="SH3_1"/>
    <property type="match status" value="1"/>
</dbReference>
<accession>A0A498SQE1</accession>
<dbReference type="SUPFAM" id="SSF50729">
    <property type="entry name" value="PH domain-like"/>
    <property type="match status" value="1"/>
</dbReference>
<sequence>MSNGMEEKHEHESRLKTEVEERSSVSLDSVDCFHGFITEEEVEYRLRKCKIDGALILHAEQNSLTPKFRLSWLPQTSNSVMHLSIDRVCGEYFLSGKSFTTLSGLIEAFISESKAAVLPLQPPSPVKLVNRQRIAVLPFHAMPDTDEISFCEGDLLTEIQRVDDEWAWARLEKNGKSGLIAVQLTVPLNDKSVKPEELPYFHDEPVNVLTQRLIQHGDGCYLLRHSIVQSNSYTLMVNTGAHIEKFQIKRTSDGNFEIGGRTFPTIPDIIERYSKKEICEGFHLMRAVLTKDLSGKIADIQSLTANSFCPKTFLEAYAYRRCKEDKWKRCYVRLSDSNGSQLYVLDHEKSTKPKVVLDLNFCFVYKIPEGSFDRANCLLVALNGLDIYPSVHLSFQNEGIYLNWLNVLRLRCFGYRHSPSPFAVIPAMQDYFIRSTTVIYLTLTSFRGNYFKPDFSYSAIMAINGIFLTKTQQVMPTKNTIIFNRYIPPGPCSLKLELCSHNPLSKTSKVVSKDYFQKGCIINVSPLYLLADDGKEFCVENNFEGFLFRAVRHRIVLLPEEQYASFFVLLTTRSFILSIWIGSVLDVFNRKHFARLLLSVLLPNYDLLMSFVEIIIREQIKHETEVTLFRCDSFCTCCISTVLRMTGKDLVTEELAYLLTAEGPPKQELEIMNALKSLSDHLPLLFRAILSHIIKITKAYFNNSEHIARRVASVFFILRFINPILALRNNGWTEQSRQLPKTIQSLANQASSPDYCPEKSTRSVRLMADLLDTVASSSSKVESSENPFCGYSKVDQLALLAFQVEQVLEQQGSDSCPFPEAYTVISLLKKHAEKYLSC</sequence>
<feature type="domain" description="SH3" evidence="8">
    <location>
        <begin position="128"/>
        <end position="190"/>
    </location>
</feature>
<gene>
    <name evidence="9" type="ORF">NAV_LOCUS6171</name>
</gene>
<dbReference type="CDD" id="cd00173">
    <property type="entry name" value="SH2"/>
    <property type="match status" value="1"/>
</dbReference>
<dbReference type="EMBL" id="UPTC01001211">
    <property type="protein sequence ID" value="VBB31380.1"/>
    <property type="molecule type" value="Genomic_DNA"/>
</dbReference>
<dbReference type="PANTHER" id="PTHR19969:SF10">
    <property type="entry name" value="SH2 DOMAIN-CONTAINING PROTEIN"/>
    <property type="match status" value="1"/>
</dbReference>
<dbReference type="GO" id="GO:0005737">
    <property type="term" value="C:cytoplasm"/>
    <property type="evidence" value="ECO:0007669"/>
    <property type="project" value="TreeGrafter"/>
</dbReference>
<dbReference type="Gene3D" id="2.30.30.40">
    <property type="entry name" value="SH3 Domains"/>
    <property type="match status" value="1"/>
</dbReference>
<dbReference type="GO" id="GO:0007167">
    <property type="term" value="P:enzyme-linked receptor protein signaling pathway"/>
    <property type="evidence" value="ECO:0007669"/>
    <property type="project" value="TreeGrafter"/>
</dbReference>
<evidence type="ECO:0000256" key="2">
    <source>
        <dbReference type="ARBA" id="ARBA00022468"/>
    </source>
</evidence>
<feature type="region of interest" description="Disordered" evidence="6">
    <location>
        <begin position="1"/>
        <end position="20"/>
    </location>
</feature>
<evidence type="ECO:0008006" key="11">
    <source>
        <dbReference type="Google" id="ProtNLM"/>
    </source>
</evidence>
<dbReference type="CDD" id="cd04519">
    <property type="entry name" value="RasGAP"/>
    <property type="match status" value="1"/>
</dbReference>
<dbReference type="SUPFAM" id="SSF48350">
    <property type="entry name" value="GTPase activation domain, GAP"/>
    <property type="match status" value="1"/>
</dbReference>
<dbReference type="InterPro" id="IPR001849">
    <property type="entry name" value="PH_domain"/>
</dbReference>
<reference evidence="9 10" key="1">
    <citation type="submission" date="2018-08" db="EMBL/GenBank/DDBJ databases">
        <authorList>
            <person name="Laetsch R D."/>
            <person name="Stevens L."/>
            <person name="Kumar S."/>
            <person name="Blaxter L. M."/>
        </authorList>
    </citation>
    <scope>NUCLEOTIDE SEQUENCE [LARGE SCALE GENOMIC DNA]</scope>
</reference>
<dbReference type="InterPro" id="IPR000980">
    <property type="entry name" value="SH2"/>
</dbReference>